<dbReference type="RefSeq" id="WP_184173116.1">
    <property type="nucleotide sequence ID" value="NZ_JACHGF010000002.1"/>
</dbReference>
<protein>
    <recommendedName>
        <fullName evidence="3">Lipoprotein</fullName>
    </recommendedName>
</protein>
<dbReference type="EMBL" id="JACHGF010000002">
    <property type="protein sequence ID" value="MBB5283596.1"/>
    <property type="molecule type" value="Genomic_DNA"/>
</dbReference>
<proteinExistence type="predicted"/>
<dbReference type="AlphaFoldDB" id="A0A840THG6"/>
<sequence>MRIPVLLFLLALVAGCNRTQKNKDTPEKRIVVNDTIPQERTHVNPKPVATYTTPVPDELNNFEFTVKLYETPLRFRYRVDVTYKMLDVKDSVDIPNFGHQPKVDVQKHEDDLACMIGFYDAEGNFMDLKKVEIVDNQLKMRQVKRYGVGTVRKQ</sequence>
<organism evidence="1 2">
    <name type="scientific">Rhabdobacter roseus</name>
    <dbReference type="NCBI Taxonomy" id="1655419"/>
    <lineage>
        <taxon>Bacteria</taxon>
        <taxon>Pseudomonadati</taxon>
        <taxon>Bacteroidota</taxon>
        <taxon>Cytophagia</taxon>
        <taxon>Cytophagales</taxon>
        <taxon>Cytophagaceae</taxon>
        <taxon>Rhabdobacter</taxon>
    </lineage>
</organism>
<name>A0A840THG6_9BACT</name>
<dbReference type="Proteomes" id="UP000557307">
    <property type="component" value="Unassembled WGS sequence"/>
</dbReference>
<evidence type="ECO:0000313" key="2">
    <source>
        <dbReference type="Proteomes" id="UP000557307"/>
    </source>
</evidence>
<comment type="caution">
    <text evidence="1">The sequence shown here is derived from an EMBL/GenBank/DDBJ whole genome shotgun (WGS) entry which is preliminary data.</text>
</comment>
<keyword evidence="2" id="KW-1185">Reference proteome</keyword>
<evidence type="ECO:0008006" key="3">
    <source>
        <dbReference type="Google" id="ProtNLM"/>
    </source>
</evidence>
<reference evidence="1 2" key="1">
    <citation type="submission" date="2020-08" db="EMBL/GenBank/DDBJ databases">
        <title>Genomic Encyclopedia of Type Strains, Phase IV (KMG-IV): sequencing the most valuable type-strain genomes for metagenomic binning, comparative biology and taxonomic classification.</title>
        <authorList>
            <person name="Goeker M."/>
        </authorList>
    </citation>
    <scope>NUCLEOTIDE SEQUENCE [LARGE SCALE GENOMIC DNA]</scope>
    <source>
        <strain evidence="1 2">DSM 105074</strain>
    </source>
</reference>
<dbReference type="PROSITE" id="PS51257">
    <property type="entry name" value="PROKAR_LIPOPROTEIN"/>
    <property type="match status" value="1"/>
</dbReference>
<gene>
    <name evidence="1" type="ORF">HNQ92_001722</name>
</gene>
<evidence type="ECO:0000313" key="1">
    <source>
        <dbReference type="EMBL" id="MBB5283596.1"/>
    </source>
</evidence>
<accession>A0A840THG6</accession>